<reference evidence="1" key="2">
    <citation type="submission" date="2017-10" db="EMBL/GenBank/DDBJ databases">
        <title>Ladona fulva Genome sequencing and assembly.</title>
        <authorList>
            <person name="Murali S."/>
            <person name="Richards S."/>
            <person name="Bandaranaike D."/>
            <person name="Bellair M."/>
            <person name="Blankenburg K."/>
            <person name="Chao H."/>
            <person name="Dinh H."/>
            <person name="Doddapaneni H."/>
            <person name="Dugan-Rocha S."/>
            <person name="Elkadiri S."/>
            <person name="Gnanaolivu R."/>
            <person name="Hernandez B."/>
            <person name="Skinner E."/>
            <person name="Javaid M."/>
            <person name="Lee S."/>
            <person name="Li M."/>
            <person name="Ming W."/>
            <person name="Munidasa M."/>
            <person name="Muniz J."/>
            <person name="Nguyen L."/>
            <person name="Hughes D."/>
            <person name="Osuji N."/>
            <person name="Pu L.-L."/>
            <person name="Puazo M."/>
            <person name="Qu C."/>
            <person name="Quiroz J."/>
            <person name="Raj R."/>
            <person name="Weissenberger G."/>
            <person name="Xin Y."/>
            <person name="Zou X."/>
            <person name="Han Y."/>
            <person name="Worley K."/>
            <person name="Muzny D."/>
            <person name="Gibbs R."/>
        </authorList>
    </citation>
    <scope>NUCLEOTIDE SEQUENCE</scope>
    <source>
        <strain evidence="1">Sampled in the wild</strain>
    </source>
</reference>
<gene>
    <name evidence="1" type="ORF">J437_LFUL013038</name>
</gene>
<name>A0A8K0KDX5_LADFU</name>
<dbReference type="AlphaFoldDB" id="A0A8K0KDX5"/>
<comment type="caution">
    <text evidence="1">The sequence shown here is derived from an EMBL/GenBank/DDBJ whole genome shotgun (WGS) entry which is preliminary data.</text>
</comment>
<protein>
    <recommendedName>
        <fullName evidence="3">Transposase</fullName>
    </recommendedName>
</protein>
<evidence type="ECO:0008006" key="3">
    <source>
        <dbReference type="Google" id="ProtNLM"/>
    </source>
</evidence>
<evidence type="ECO:0000313" key="1">
    <source>
        <dbReference type="EMBL" id="KAG8232553.1"/>
    </source>
</evidence>
<reference evidence="1" key="1">
    <citation type="submission" date="2013-04" db="EMBL/GenBank/DDBJ databases">
        <authorList>
            <person name="Qu J."/>
            <person name="Murali S.C."/>
            <person name="Bandaranaike D."/>
            <person name="Bellair M."/>
            <person name="Blankenburg K."/>
            <person name="Chao H."/>
            <person name="Dinh H."/>
            <person name="Doddapaneni H."/>
            <person name="Downs B."/>
            <person name="Dugan-Rocha S."/>
            <person name="Elkadiri S."/>
            <person name="Gnanaolivu R.D."/>
            <person name="Hernandez B."/>
            <person name="Javaid M."/>
            <person name="Jayaseelan J.C."/>
            <person name="Lee S."/>
            <person name="Li M."/>
            <person name="Ming W."/>
            <person name="Munidasa M."/>
            <person name="Muniz J."/>
            <person name="Nguyen L."/>
            <person name="Ongeri F."/>
            <person name="Osuji N."/>
            <person name="Pu L.-L."/>
            <person name="Puazo M."/>
            <person name="Qu C."/>
            <person name="Quiroz J."/>
            <person name="Raj R."/>
            <person name="Weissenberger G."/>
            <person name="Xin Y."/>
            <person name="Zou X."/>
            <person name="Han Y."/>
            <person name="Richards S."/>
            <person name="Worley K."/>
            <person name="Muzny D."/>
            <person name="Gibbs R."/>
        </authorList>
    </citation>
    <scope>NUCLEOTIDE SEQUENCE</scope>
    <source>
        <strain evidence="1">Sampled in the wild</strain>
    </source>
</reference>
<dbReference type="Proteomes" id="UP000792457">
    <property type="component" value="Unassembled WGS sequence"/>
</dbReference>
<organism evidence="1 2">
    <name type="scientific">Ladona fulva</name>
    <name type="common">Scarce chaser dragonfly</name>
    <name type="synonym">Libellula fulva</name>
    <dbReference type="NCBI Taxonomy" id="123851"/>
    <lineage>
        <taxon>Eukaryota</taxon>
        <taxon>Metazoa</taxon>
        <taxon>Ecdysozoa</taxon>
        <taxon>Arthropoda</taxon>
        <taxon>Hexapoda</taxon>
        <taxon>Insecta</taxon>
        <taxon>Pterygota</taxon>
        <taxon>Palaeoptera</taxon>
        <taxon>Odonata</taxon>
        <taxon>Epiprocta</taxon>
        <taxon>Anisoptera</taxon>
        <taxon>Libelluloidea</taxon>
        <taxon>Libellulidae</taxon>
        <taxon>Ladona</taxon>
    </lineage>
</organism>
<proteinExistence type="predicted"/>
<sequence length="63" mass="7233">MNKGLRTHILTKLFVAFDKRKVRVRNALLIAHLFVAAVRGCRQNMLLISELAFAETEITAHWV</sequence>
<dbReference type="EMBL" id="KZ308630">
    <property type="protein sequence ID" value="KAG8232553.1"/>
    <property type="molecule type" value="Genomic_DNA"/>
</dbReference>
<evidence type="ECO:0000313" key="2">
    <source>
        <dbReference type="Proteomes" id="UP000792457"/>
    </source>
</evidence>
<keyword evidence="2" id="KW-1185">Reference proteome</keyword>
<accession>A0A8K0KDX5</accession>